<keyword evidence="1" id="KW-0812">Transmembrane</keyword>
<proteinExistence type="predicted"/>
<gene>
    <name evidence="3" type="ORF">FIBSPDRAFT_830876</name>
</gene>
<evidence type="ECO:0000256" key="2">
    <source>
        <dbReference type="SAM" id="SignalP"/>
    </source>
</evidence>
<feature type="signal peptide" evidence="2">
    <location>
        <begin position="1"/>
        <end position="21"/>
    </location>
</feature>
<protein>
    <submittedName>
        <fullName evidence="3">Uncharacterized protein</fullName>
    </submittedName>
</protein>
<evidence type="ECO:0000313" key="3">
    <source>
        <dbReference type="EMBL" id="KZP17225.1"/>
    </source>
</evidence>
<keyword evidence="1" id="KW-0472">Membrane</keyword>
<dbReference type="AlphaFoldDB" id="A0A166FW25"/>
<dbReference type="PANTHER" id="PTHR35043">
    <property type="entry name" value="TRANSCRIPTION FACTOR DOMAIN-CONTAINING PROTEIN"/>
    <property type="match status" value="1"/>
</dbReference>
<organism evidence="3 4">
    <name type="scientific">Athelia psychrophila</name>
    <dbReference type="NCBI Taxonomy" id="1759441"/>
    <lineage>
        <taxon>Eukaryota</taxon>
        <taxon>Fungi</taxon>
        <taxon>Dikarya</taxon>
        <taxon>Basidiomycota</taxon>
        <taxon>Agaricomycotina</taxon>
        <taxon>Agaricomycetes</taxon>
        <taxon>Agaricomycetidae</taxon>
        <taxon>Atheliales</taxon>
        <taxon>Atheliaceae</taxon>
        <taxon>Athelia</taxon>
    </lineage>
</organism>
<feature type="transmembrane region" description="Helical" evidence="1">
    <location>
        <begin position="91"/>
        <end position="109"/>
    </location>
</feature>
<dbReference type="Proteomes" id="UP000076532">
    <property type="component" value="Unassembled WGS sequence"/>
</dbReference>
<keyword evidence="4" id="KW-1185">Reference proteome</keyword>
<keyword evidence="2" id="KW-0732">Signal</keyword>
<dbReference type="PANTHER" id="PTHR35043:SF7">
    <property type="entry name" value="TRANSCRIPTION FACTOR DOMAIN-CONTAINING PROTEIN"/>
    <property type="match status" value="1"/>
</dbReference>
<dbReference type="EMBL" id="KV417585">
    <property type="protein sequence ID" value="KZP17225.1"/>
    <property type="molecule type" value="Genomic_DNA"/>
</dbReference>
<feature type="transmembrane region" description="Helical" evidence="1">
    <location>
        <begin position="63"/>
        <end position="79"/>
    </location>
</feature>
<keyword evidence="1" id="KW-1133">Transmembrane helix</keyword>
<evidence type="ECO:0000313" key="4">
    <source>
        <dbReference type="Proteomes" id="UP000076532"/>
    </source>
</evidence>
<reference evidence="3 4" key="1">
    <citation type="journal article" date="2016" name="Mol. Biol. Evol.">
        <title>Comparative Genomics of Early-Diverging Mushroom-Forming Fungi Provides Insights into the Origins of Lignocellulose Decay Capabilities.</title>
        <authorList>
            <person name="Nagy L.G."/>
            <person name="Riley R."/>
            <person name="Tritt A."/>
            <person name="Adam C."/>
            <person name="Daum C."/>
            <person name="Floudas D."/>
            <person name="Sun H."/>
            <person name="Yadav J.S."/>
            <person name="Pangilinan J."/>
            <person name="Larsson K.H."/>
            <person name="Matsuura K."/>
            <person name="Barry K."/>
            <person name="Labutti K."/>
            <person name="Kuo R."/>
            <person name="Ohm R.A."/>
            <person name="Bhattacharya S.S."/>
            <person name="Shirouzu T."/>
            <person name="Yoshinaga Y."/>
            <person name="Martin F.M."/>
            <person name="Grigoriev I.V."/>
            <person name="Hibbett D.S."/>
        </authorList>
    </citation>
    <scope>NUCLEOTIDE SEQUENCE [LARGE SCALE GENOMIC DNA]</scope>
    <source>
        <strain evidence="3 4">CBS 109695</strain>
    </source>
</reference>
<evidence type="ECO:0000256" key="1">
    <source>
        <dbReference type="SAM" id="Phobius"/>
    </source>
</evidence>
<feature type="chain" id="PRO_5007873569" evidence="2">
    <location>
        <begin position="22"/>
        <end position="266"/>
    </location>
</feature>
<dbReference type="OrthoDB" id="9451547at2759"/>
<accession>A0A166FW25</accession>
<name>A0A166FW25_9AGAM</name>
<sequence>MLSLLSCVIYILVLHLSGINARAVDARVASFPTSNVSSIVSQTITASSQSCTDIKTCRTLEQIVVSCLATILACVWLAVHPNVPAPNREAVLVFGLAFFAPEWILAWAVRQALYARTLCKRLDLILISDAGWGMPHAFFIGMGGFCFYNENGAVHPLSPANVVELVERGHLVSPTVEEILDWSKGDALSKGCAILQTLWFVTQCITRHAEDLPITSLDIMTLAYTLMTVAMYAAWWAKPLNVTCAIRVPEEEVEKDAVREYNSIWE</sequence>